<keyword evidence="6" id="KW-1185">Reference proteome</keyword>
<proteinExistence type="inferred from homology"/>
<dbReference type="GO" id="GO:0016846">
    <property type="term" value="F:carbon-sulfur lyase activity"/>
    <property type="evidence" value="ECO:0007669"/>
    <property type="project" value="InterPro"/>
</dbReference>
<dbReference type="SUPFAM" id="SSF51316">
    <property type="entry name" value="Mss4-like"/>
    <property type="match status" value="1"/>
</dbReference>
<evidence type="ECO:0000313" key="6">
    <source>
        <dbReference type="Proteomes" id="UP000235786"/>
    </source>
</evidence>
<reference evidence="5 6" key="1">
    <citation type="submission" date="2016-04" db="EMBL/GenBank/DDBJ databases">
        <title>A degradative enzymes factory behind the ericoid mycorrhizal symbiosis.</title>
        <authorList>
            <consortium name="DOE Joint Genome Institute"/>
            <person name="Martino E."/>
            <person name="Morin E."/>
            <person name="Grelet G."/>
            <person name="Kuo A."/>
            <person name="Kohler A."/>
            <person name="Daghino S."/>
            <person name="Barry K."/>
            <person name="Choi C."/>
            <person name="Cichocki N."/>
            <person name="Clum A."/>
            <person name="Copeland A."/>
            <person name="Hainaut M."/>
            <person name="Haridas S."/>
            <person name="Labutti K."/>
            <person name="Lindquist E."/>
            <person name="Lipzen A."/>
            <person name="Khouja H.-R."/>
            <person name="Murat C."/>
            <person name="Ohm R."/>
            <person name="Olson A."/>
            <person name="Spatafora J."/>
            <person name="Veneault-Fourrey C."/>
            <person name="Henrissat B."/>
            <person name="Grigoriev I."/>
            <person name="Martin F."/>
            <person name="Perotto S."/>
        </authorList>
    </citation>
    <scope>NUCLEOTIDE SEQUENCE [LARGE SCALE GENOMIC DNA]</scope>
    <source>
        <strain evidence="5 6">F</strain>
    </source>
</reference>
<accession>A0A2J6RI42</accession>
<comment type="similarity">
    <text evidence="1">Belongs to the Gfa family.</text>
</comment>
<dbReference type="InterPro" id="IPR006913">
    <property type="entry name" value="CENP-V/GFA"/>
</dbReference>
<dbReference type="OrthoDB" id="3930719at2759"/>
<dbReference type="Proteomes" id="UP000235786">
    <property type="component" value="Unassembled WGS sequence"/>
</dbReference>
<organism evidence="5 6">
    <name type="scientific">Hyaloscypha variabilis (strain UAMH 11265 / GT02V1 / F)</name>
    <name type="common">Meliniomyces variabilis</name>
    <dbReference type="NCBI Taxonomy" id="1149755"/>
    <lineage>
        <taxon>Eukaryota</taxon>
        <taxon>Fungi</taxon>
        <taxon>Dikarya</taxon>
        <taxon>Ascomycota</taxon>
        <taxon>Pezizomycotina</taxon>
        <taxon>Leotiomycetes</taxon>
        <taxon>Helotiales</taxon>
        <taxon>Hyaloscyphaceae</taxon>
        <taxon>Hyaloscypha</taxon>
        <taxon>Hyaloscypha variabilis</taxon>
    </lineage>
</organism>
<feature type="domain" description="CENP-V/GFA" evidence="4">
    <location>
        <begin position="16"/>
        <end position="145"/>
    </location>
</feature>
<dbReference type="EMBL" id="KZ613948">
    <property type="protein sequence ID" value="PMD38185.1"/>
    <property type="molecule type" value="Genomic_DNA"/>
</dbReference>
<dbReference type="STRING" id="1149755.A0A2J6RI42"/>
<dbReference type="AlphaFoldDB" id="A0A2J6RI42"/>
<sequence length="165" mass="18221">MSATEDPSVPQEQPVYKGSCHCGFVTYSVRLNLTSPNPMSGAIITKCNCSICLKGNAALVAPEEGSFKLLTPVEGMDALTDYTFNTHKVHYHFCPKCGIRCFLNGVYELKGQVIPVSRIFVSTLDEREDGEPMPELKDIKFKYYANRDSPGTKGLGDEPYEGGLW</sequence>
<evidence type="ECO:0000256" key="3">
    <source>
        <dbReference type="ARBA" id="ARBA00022833"/>
    </source>
</evidence>
<dbReference type="InterPro" id="IPR052355">
    <property type="entry name" value="CENP-V-like"/>
</dbReference>
<keyword evidence="3" id="KW-0862">Zinc</keyword>
<protein>
    <recommendedName>
        <fullName evidence="4">CENP-V/GFA domain-containing protein</fullName>
    </recommendedName>
</protein>
<dbReference type="PANTHER" id="PTHR28620">
    <property type="entry name" value="CENTROMERE PROTEIN V"/>
    <property type="match status" value="1"/>
</dbReference>
<evidence type="ECO:0000256" key="2">
    <source>
        <dbReference type="ARBA" id="ARBA00022723"/>
    </source>
</evidence>
<evidence type="ECO:0000259" key="4">
    <source>
        <dbReference type="PROSITE" id="PS51891"/>
    </source>
</evidence>
<name>A0A2J6RI42_HYAVF</name>
<evidence type="ECO:0000256" key="1">
    <source>
        <dbReference type="ARBA" id="ARBA00005495"/>
    </source>
</evidence>
<dbReference type="Gene3D" id="2.170.150.70">
    <property type="match status" value="1"/>
</dbReference>
<dbReference type="PANTHER" id="PTHR28620:SF1">
    <property type="entry name" value="CENP-V_GFA DOMAIN-CONTAINING PROTEIN"/>
    <property type="match status" value="1"/>
</dbReference>
<evidence type="ECO:0000313" key="5">
    <source>
        <dbReference type="EMBL" id="PMD38185.1"/>
    </source>
</evidence>
<dbReference type="PROSITE" id="PS51891">
    <property type="entry name" value="CENP_V_GFA"/>
    <property type="match status" value="1"/>
</dbReference>
<dbReference type="InterPro" id="IPR011057">
    <property type="entry name" value="Mss4-like_sf"/>
</dbReference>
<dbReference type="GO" id="GO:0046872">
    <property type="term" value="F:metal ion binding"/>
    <property type="evidence" value="ECO:0007669"/>
    <property type="project" value="UniProtKB-KW"/>
</dbReference>
<gene>
    <name evidence="5" type="ORF">L207DRAFT_514109</name>
</gene>
<keyword evidence="2" id="KW-0479">Metal-binding</keyword>
<dbReference type="Pfam" id="PF04828">
    <property type="entry name" value="GFA"/>
    <property type="match status" value="1"/>
</dbReference>